<dbReference type="PANTHER" id="PTHR35011">
    <property type="entry name" value="2,3-DIKETO-L-GULONATE TRAP TRANSPORTER SMALL PERMEASE PROTEIN YIAM"/>
    <property type="match status" value="1"/>
</dbReference>
<evidence type="ECO:0000256" key="2">
    <source>
        <dbReference type="ARBA" id="ARBA00022448"/>
    </source>
</evidence>
<evidence type="ECO:0000256" key="6">
    <source>
        <dbReference type="ARBA" id="ARBA00022989"/>
    </source>
</evidence>
<evidence type="ECO:0000313" key="11">
    <source>
        <dbReference type="EMBL" id="SET75439.1"/>
    </source>
</evidence>
<keyword evidence="5 9" id="KW-0812">Transmembrane</keyword>
<keyword evidence="2" id="KW-0813">Transport</keyword>
<evidence type="ECO:0000256" key="8">
    <source>
        <dbReference type="ARBA" id="ARBA00038436"/>
    </source>
</evidence>
<dbReference type="Proteomes" id="UP000199820">
    <property type="component" value="Unassembled WGS sequence"/>
</dbReference>
<dbReference type="OrthoDB" id="9814265at2"/>
<evidence type="ECO:0000256" key="3">
    <source>
        <dbReference type="ARBA" id="ARBA00022475"/>
    </source>
</evidence>
<dbReference type="GO" id="GO:0005886">
    <property type="term" value="C:plasma membrane"/>
    <property type="evidence" value="ECO:0007669"/>
    <property type="project" value="UniProtKB-SubCell"/>
</dbReference>
<dbReference type="PANTHER" id="PTHR35011:SF2">
    <property type="entry name" value="2,3-DIKETO-L-GULONATE TRAP TRANSPORTER SMALL PERMEASE PROTEIN YIAM"/>
    <property type="match status" value="1"/>
</dbReference>
<comment type="subcellular location">
    <subcellularLocation>
        <location evidence="1">Cell inner membrane</location>
        <topology evidence="1">Multi-pass membrane protein</topology>
    </subcellularLocation>
</comment>
<evidence type="ECO:0000256" key="9">
    <source>
        <dbReference type="SAM" id="Phobius"/>
    </source>
</evidence>
<dbReference type="RefSeq" id="WP_074650018.1">
    <property type="nucleotide sequence ID" value="NZ_FOIL01000039.1"/>
</dbReference>
<dbReference type="GO" id="GO:0015740">
    <property type="term" value="P:C4-dicarboxylate transport"/>
    <property type="evidence" value="ECO:0007669"/>
    <property type="project" value="TreeGrafter"/>
</dbReference>
<dbReference type="AlphaFoldDB" id="A0A1I0GWA7"/>
<feature type="transmembrane region" description="Helical" evidence="9">
    <location>
        <begin position="92"/>
        <end position="111"/>
    </location>
</feature>
<dbReference type="EMBL" id="FOIL01000039">
    <property type="protein sequence ID" value="SET75439.1"/>
    <property type="molecule type" value="Genomic_DNA"/>
</dbReference>
<gene>
    <name evidence="11" type="ORF">SAMN04487771_103917</name>
</gene>
<dbReference type="InterPro" id="IPR007387">
    <property type="entry name" value="TRAP_DctQ"/>
</dbReference>
<keyword evidence="12" id="KW-1185">Reference proteome</keyword>
<name>A0A1I0GWA7_9FIRM</name>
<keyword evidence="6 9" id="KW-1133">Transmembrane helix</keyword>
<evidence type="ECO:0000256" key="7">
    <source>
        <dbReference type="ARBA" id="ARBA00023136"/>
    </source>
</evidence>
<dbReference type="InterPro" id="IPR055348">
    <property type="entry name" value="DctQ"/>
</dbReference>
<feature type="transmembrane region" description="Helical" evidence="9">
    <location>
        <begin position="131"/>
        <end position="153"/>
    </location>
</feature>
<keyword evidence="4" id="KW-0997">Cell inner membrane</keyword>
<accession>A0A1I0GWA7</accession>
<feature type="transmembrane region" description="Helical" evidence="9">
    <location>
        <begin position="55"/>
        <end position="71"/>
    </location>
</feature>
<comment type="similarity">
    <text evidence="8">Belongs to the TRAP transporter small permease family.</text>
</comment>
<feature type="transmembrane region" description="Helical" evidence="9">
    <location>
        <begin position="20"/>
        <end position="43"/>
    </location>
</feature>
<keyword evidence="7 9" id="KW-0472">Membrane</keyword>
<organism evidence="11 12">
    <name type="scientific">[Clostridium] aminophilum</name>
    <dbReference type="NCBI Taxonomy" id="1526"/>
    <lineage>
        <taxon>Bacteria</taxon>
        <taxon>Bacillati</taxon>
        <taxon>Bacillota</taxon>
        <taxon>Clostridia</taxon>
        <taxon>Lachnospirales</taxon>
        <taxon>Lachnospiraceae</taxon>
    </lineage>
</organism>
<keyword evidence="3" id="KW-1003">Cell membrane</keyword>
<evidence type="ECO:0000256" key="1">
    <source>
        <dbReference type="ARBA" id="ARBA00004429"/>
    </source>
</evidence>
<reference evidence="11 12" key="1">
    <citation type="submission" date="2016-10" db="EMBL/GenBank/DDBJ databases">
        <authorList>
            <person name="de Groot N.N."/>
        </authorList>
    </citation>
    <scope>NUCLEOTIDE SEQUENCE [LARGE SCALE GENOMIC DNA]</scope>
    <source>
        <strain evidence="11 12">KH1P1</strain>
    </source>
</reference>
<protein>
    <submittedName>
        <fullName evidence="11">TRAP-type C4-dicarboxylate transport system, small permease component</fullName>
    </submittedName>
</protein>
<feature type="domain" description="Tripartite ATP-independent periplasmic transporters DctQ component" evidence="10">
    <location>
        <begin position="30"/>
        <end position="161"/>
    </location>
</feature>
<sequence length="174" mass="19950">MDRKNGFARITGLYDHLEEYVLVGSLVLNVVLVFAQVIMRTVFRNSLTWSEELSRYIYIWEIWLGASIALREKQHIRVEMALGFLKTERAKAVLTALADIIWFLFNVYMIWNGYELLESMAGRRAVSSGMHIPMVLIYVAIPVASFLTALRLLGCLRDDFRTVISGKRDGGERT</sequence>
<dbReference type="STRING" id="1526.SAMN02910262_01883"/>
<dbReference type="eggNOG" id="COG3090">
    <property type="taxonomic scope" value="Bacteria"/>
</dbReference>
<evidence type="ECO:0000259" key="10">
    <source>
        <dbReference type="Pfam" id="PF04290"/>
    </source>
</evidence>
<dbReference type="GO" id="GO:0022857">
    <property type="term" value="F:transmembrane transporter activity"/>
    <property type="evidence" value="ECO:0007669"/>
    <property type="project" value="TreeGrafter"/>
</dbReference>
<evidence type="ECO:0000256" key="4">
    <source>
        <dbReference type="ARBA" id="ARBA00022519"/>
    </source>
</evidence>
<proteinExistence type="inferred from homology"/>
<evidence type="ECO:0000256" key="5">
    <source>
        <dbReference type="ARBA" id="ARBA00022692"/>
    </source>
</evidence>
<dbReference type="Pfam" id="PF04290">
    <property type="entry name" value="DctQ"/>
    <property type="match status" value="1"/>
</dbReference>
<evidence type="ECO:0000313" key="12">
    <source>
        <dbReference type="Proteomes" id="UP000199820"/>
    </source>
</evidence>